<name>A0A1E7EQZ9_9STRA</name>
<dbReference type="KEGG" id="fcy:FRACYDRAFT_277675"/>
<keyword evidence="5" id="KW-1185">Reference proteome</keyword>
<dbReference type="PROSITE" id="PS50090">
    <property type="entry name" value="MYB_LIKE"/>
    <property type="match status" value="1"/>
</dbReference>
<feature type="domain" description="HTH myb-type" evidence="3">
    <location>
        <begin position="35"/>
        <end position="90"/>
    </location>
</feature>
<reference evidence="4 5" key="1">
    <citation type="submission" date="2016-09" db="EMBL/GenBank/DDBJ databases">
        <title>Extensive genetic diversity and differential bi-allelic expression allows diatom success in the polar Southern Ocean.</title>
        <authorList>
            <consortium name="DOE Joint Genome Institute"/>
            <person name="Mock T."/>
            <person name="Otillar R.P."/>
            <person name="Strauss J."/>
            <person name="Dupont C."/>
            <person name="Frickenhaus S."/>
            <person name="Maumus F."/>
            <person name="Mcmullan M."/>
            <person name="Sanges R."/>
            <person name="Schmutz J."/>
            <person name="Toseland A."/>
            <person name="Valas R."/>
            <person name="Veluchamy A."/>
            <person name="Ward B.J."/>
            <person name="Allen A."/>
            <person name="Barry K."/>
            <person name="Falciatore A."/>
            <person name="Ferrante M."/>
            <person name="Fortunato A.E."/>
            <person name="Gloeckner G."/>
            <person name="Gruber A."/>
            <person name="Hipkin R."/>
            <person name="Janech M."/>
            <person name="Kroth P."/>
            <person name="Leese F."/>
            <person name="Lindquist E."/>
            <person name="Lyon B.R."/>
            <person name="Martin J."/>
            <person name="Mayer C."/>
            <person name="Parker M."/>
            <person name="Quesneville H."/>
            <person name="Raymond J."/>
            <person name="Uhlig C."/>
            <person name="Valentin K.U."/>
            <person name="Worden A.Z."/>
            <person name="Armbrust E.V."/>
            <person name="Bowler C."/>
            <person name="Green B."/>
            <person name="Moulton V."/>
            <person name="Van Oosterhout C."/>
            <person name="Grigoriev I."/>
        </authorList>
    </citation>
    <scope>NUCLEOTIDE SEQUENCE [LARGE SCALE GENOMIC DNA]</scope>
    <source>
        <strain evidence="4 5">CCMP1102</strain>
    </source>
</reference>
<dbReference type="Proteomes" id="UP000095751">
    <property type="component" value="Unassembled WGS sequence"/>
</dbReference>
<organism evidence="4 5">
    <name type="scientific">Fragilariopsis cylindrus CCMP1102</name>
    <dbReference type="NCBI Taxonomy" id="635003"/>
    <lineage>
        <taxon>Eukaryota</taxon>
        <taxon>Sar</taxon>
        <taxon>Stramenopiles</taxon>
        <taxon>Ochrophyta</taxon>
        <taxon>Bacillariophyta</taxon>
        <taxon>Bacillariophyceae</taxon>
        <taxon>Bacillariophycidae</taxon>
        <taxon>Bacillariales</taxon>
        <taxon>Bacillariaceae</taxon>
        <taxon>Fragilariopsis</taxon>
    </lineage>
</organism>
<evidence type="ECO:0000313" key="4">
    <source>
        <dbReference type="EMBL" id="OEU08259.1"/>
    </source>
</evidence>
<feature type="compositionally biased region" description="Acidic residues" evidence="1">
    <location>
        <begin position="113"/>
        <end position="124"/>
    </location>
</feature>
<dbReference type="EMBL" id="KV784381">
    <property type="protein sequence ID" value="OEU08259.1"/>
    <property type="molecule type" value="Genomic_DNA"/>
</dbReference>
<evidence type="ECO:0000259" key="3">
    <source>
        <dbReference type="PROSITE" id="PS51294"/>
    </source>
</evidence>
<dbReference type="PROSITE" id="PS51294">
    <property type="entry name" value="HTH_MYB"/>
    <property type="match status" value="1"/>
</dbReference>
<gene>
    <name evidence="4" type="ORF">FRACYDRAFT_277675</name>
</gene>
<evidence type="ECO:0000313" key="5">
    <source>
        <dbReference type="Proteomes" id="UP000095751"/>
    </source>
</evidence>
<evidence type="ECO:0000256" key="1">
    <source>
        <dbReference type="SAM" id="MobiDB-lite"/>
    </source>
</evidence>
<dbReference type="InterPro" id="IPR017930">
    <property type="entry name" value="Myb_dom"/>
</dbReference>
<dbReference type="InterPro" id="IPR001005">
    <property type="entry name" value="SANT/Myb"/>
</dbReference>
<dbReference type="CDD" id="cd00167">
    <property type="entry name" value="SANT"/>
    <property type="match status" value="1"/>
</dbReference>
<proteinExistence type="predicted"/>
<dbReference type="SUPFAM" id="SSF46689">
    <property type="entry name" value="Homeodomain-like"/>
    <property type="match status" value="1"/>
</dbReference>
<accession>A0A1E7EQZ9</accession>
<dbReference type="Pfam" id="PF00249">
    <property type="entry name" value="Myb_DNA-binding"/>
    <property type="match status" value="1"/>
</dbReference>
<feature type="compositionally biased region" description="Basic and acidic residues" evidence="1">
    <location>
        <begin position="94"/>
        <end position="105"/>
    </location>
</feature>
<dbReference type="SMART" id="SM00717">
    <property type="entry name" value="SANT"/>
    <property type="match status" value="2"/>
</dbReference>
<evidence type="ECO:0000259" key="2">
    <source>
        <dbReference type="PROSITE" id="PS50090"/>
    </source>
</evidence>
<dbReference type="InterPro" id="IPR009057">
    <property type="entry name" value="Homeodomain-like_sf"/>
</dbReference>
<dbReference type="AlphaFoldDB" id="A0A1E7EQZ9"/>
<dbReference type="Gene3D" id="1.10.10.60">
    <property type="entry name" value="Homeodomain-like"/>
    <property type="match status" value="1"/>
</dbReference>
<dbReference type="InParanoid" id="A0A1E7EQZ9"/>
<feature type="domain" description="Myb-like" evidence="2">
    <location>
        <begin position="35"/>
        <end position="86"/>
    </location>
</feature>
<feature type="region of interest" description="Disordered" evidence="1">
    <location>
        <begin position="1"/>
        <end position="46"/>
    </location>
</feature>
<feature type="region of interest" description="Disordered" evidence="1">
    <location>
        <begin position="86"/>
        <end position="126"/>
    </location>
</feature>
<sequence>MYGYRYFKSNDDDEDDENNAGGNHGKRPTSTTSYLPEVNNGKFTPKEQTLLHQGLEKYGNRWSTIRDELLPWRTANKLRDHARSVKFQRKFNGKNKEESTDDQDRNSSGSDTDSSDEEKFDEDNEFRYGTYSANERKLIIEGIGLYRNEKDKYARISRYVKTRSPKQINDYIYSNQLLKMKENSEVKKHCELFTPQQHNLVMVRQR</sequence>
<dbReference type="OrthoDB" id="2143914at2759"/>
<protein>
    <submittedName>
        <fullName evidence="4">Uncharacterized protein</fullName>
    </submittedName>
</protein>